<evidence type="ECO:0000313" key="3">
    <source>
        <dbReference type="Proteomes" id="UP000030653"/>
    </source>
</evidence>
<dbReference type="RefSeq" id="XP_040630200.1">
    <property type="nucleotide sequence ID" value="XM_040776321.1"/>
</dbReference>
<accession>M5FZ34</accession>
<organism evidence="2 3">
    <name type="scientific">Dacryopinax primogenitus (strain DJM 731)</name>
    <name type="common">Brown rot fungus</name>
    <dbReference type="NCBI Taxonomy" id="1858805"/>
    <lineage>
        <taxon>Eukaryota</taxon>
        <taxon>Fungi</taxon>
        <taxon>Dikarya</taxon>
        <taxon>Basidiomycota</taxon>
        <taxon>Agaricomycotina</taxon>
        <taxon>Dacrymycetes</taxon>
        <taxon>Dacrymycetales</taxon>
        <taxon>Dacrymycetaceae</taxon>
        <taxon>Dacryopinax</taxon>
    </lineage>
</organism>
<evidence type="ECO:0000313" key="2">
    <source>
        <dbReference type="EMBL" id="EJU03306.1"/>
    </source>
</evidence>
<dbReference type="OrthoDB" id="207120at2759"/>
<dbReference type="AlphaFoldDB" id="M5FZ34"/>
<reference evidence="2 3" key="1">
    <citation type="journal article" date="2012" name="Science">
        <title>The Paleozoic origin of enzymatic lignin decomposition reconstructed from 31 fungal genomes.</title>
        <authorList>
            <person name="Floudas D."/>
            <person name="Binder M."/>
            <person name="Riley R."/>
            <person name="Barry K."/>
            <person name="Blanchette R.A."/>
            <person name="Henrissat B."/>
            <person name="Martinez A.T."/>
            <person name="Otillar R."/>
            <person name="Spatafora J.W."/>
            <person name="Yadav J.S."/>
            <person name="Aerts A."/>
            <person name="Benoit I."/>
            <person name="Boyd A."/>
            <person name="Carlson A."/>
            <person name="Copeland A."/>
            <person name="Coutinho P.M."/>
            <person name="de Vries R.P."/>
            <person name="Ferreira P."/>
            <person name="Findley K."/>
            <person name="Foster B."/>
            <person name="Gaskell J."/>
            <person name="Glotzer D."/>
            <person name="Gorecki P."/>
            <person name="Heitman J."/>
            <person name="Hesse C."/>
            <person name="Hori C."/>
            <person name="Igarashi K."/>
            <person name="Jurgens J.A."/>
            <person name="Kallen N."/>
            <person name="Kersten P."/>
            <person name="Kohler A."/>
            <person name="Kuees U."/>
            <person name="Kumar T.K.A."/>
            <person name="Kuo A."/>
            <person name="LaButti K."/>
            <person name="Larrondo L.F."/>
            <person name="Lindquist E."/>
            <person name="Ling A."/>
            <person name="Lombard V."/>
            <person name="Lucas S."/>
            <person name="Lundell T."/>
            <person name="Martin R."/>
            <person name="McLaughlin D.J."/>
            <person name="Morgenstern I."/>
            <person name="Morin E."/>
            <person name="Murat C."/>
            <person name="Nagy L.G."/>
            <person name="Nolan M."/>
            <person name="Ohm R.A."/>
            <person name="Patyshakuliyeva A."/>
            <person name="Rokas A."/>
            <person name="Ruiz-Duenas F.J."/>
            <person name="Sabat G."/>
            <person name="Salamov A."/>
            <person name="Samejima M."/>
            <person name="Schmutz J."/>
            <person name="Slot J.C."/>
            <person name="St John F."/>
            <person name="Stenlid J."/>
            <person name="Sun H."/>
            <person name="Sun S."/>
            <person name="Syed K."/>
            <person name="Tsang A."/>
            <person name="Wiebenga A."/>
            <person name="Young D."/>
            <person name="Pisabarro A."/>
            <person name="Eastwood D.C."/>
            <person name="Martin F."/>
            <person name="Cullen D."/>
            <person name="Grigoriev I.V."/>
            <person name="Hibbett D.S."/>
        </authorList>
    </citation>
    <scope>NUCLEOTIDE SEQUENCE [LARGE SCALE GENOMIC DNA]</scope>
    <source>
        <strain evidence="2 3">DJM-731 SS1</strain>
    </source>
</reference>
<gene>
    <name evidence="2" type="ORF">DACRYDRAFT_78214</name>
</gene>
<protein>
    <recommendedName>
        <fullName evidence="1">BBC1/AIM3 cysteine proteinase-fold domain-containing protein</fullName>
    </recommendedName>
</protein>
<feature type="domain" description="BBC1/AIM3 cysteine proteinase-fold" evidence="1">
    <location>
        <begin position="22"/>
        <end position="187"/>
    </location>
</feature>
<dbReference type="STRING" id="1858805.M5FZ34"/>
<name>M5FZ34_DACPD</name>
<proteinExistence type="predicted"/>
<dbReference type="HOGENOM" id="CLU_080462_1_0_1"/>
<dbReference type="GeneID" id="63691383"/>
<dbReference type="OMA" id="YQANQHV"/>
<dbReference type="Proteomes" id="UP000030653">
    <property type="component" value="Unassembled WGS sequence"/>
</dbReference>
<dbReference type="InterPro" id="IPR057402">
    <property type="entry name" value="AIM3_BBC1_C"/>
</dbReference>
<evidence type="ECO:0000259" key="1">
    <source>
        <dbReference type="Pfam" id="PF25459"/>
    </source>
</evidence>
<keyword evidence="3" id="KW-1185">Reference proteome</keyword>
<sequence>MYAAAAAEPEAPPPPPKPVYLPELDSDQLMALWGSVGTRVLQAALQLAEQSKRAVIGDGSGDGFVHATLDMVPSARKPVSPHVYGYLIFSMSGPSLQRRTSDIMEGDVAVIADAEFRGRKGLVPYHQHVGSLADPLVGVVHEFEPKNGKMRLLTASVHPNHYPTIESQSFRLDDLKQGFFKVYRVAQA</sequence>
<dbReference type="Pfam" id="PF25459">
    <property type="entry name" value="AIM3_BBC1_C"/>
    <property type="match status" value="1"/>
</dbReference>
<dbReference type="EMBL" id="JH795860">
    <property type="protein sequence ID" value="EJU03306.1"/>
    <property type="molecule type" value="Genomic_DNA"/>
</dbReference>